<feature type="coiled-coil region" evidence="4">
    <location>
        <begin position="220"/>
        <end position="247"/>
    </location>
</feature>
<feature type="compositionally biased region" description="Pro residues" evidence="5">
    <location>
        <begin position="1101"/>
        <end position="1112"/>
    </location>
</feature>
<dbReference type="InterPro" id="IPR001650">
    <property type="entry name" value="Helicase_C-like"/>
</dbReference>
<dbReference type="InterPro" id="IPR000330">
    <property type="entry name" value="SNF2_N"/>
</dbReference>
<dbReference type="InterPro" id="IPR049730">
    <property type="entry name" value="SNF2/RAD54-like_C"/>
</dbReference>
<dbReference type="GO" id="GO:0005524">
    <property type="term" value="F:ATP binding"/>
    <property type="evidence" value="ECO:0007669"/>
    <property type="project" value="InterPro"/>
</dbReference>
<evidence type="ECO:0000256" key="1">
    <source>
        <dbReference type="ARBA" id="ARBA00022741"/>
    </source>
</evidence>
<sequence length="1534" mass="170324">MPAVNKAYACLVFRFTVTAVCDPNKKWDFFPFNNDRFCQTAGIASTDTGLSLPPAGALGTGLTQDVREAWPTKVEQALDWLARCDAHIAALGQSKPKGWEGIQKNVLTVVEGHESWEWLVSHFFGAPNGLYDKLKELMRDHRCDGYAAYQRARMDQMSRQKDLFREWKVTDITKLDNYWPSAQEGLTRALCGDALGTGSPPVSWYPTIRALVARIFEPTARSIHIRVQKLKAQEEQLEAALEAANLVPNKETLRKVTALYGKLLTQQRSLGITGKAEEIGLWRTKVDALMKSLGRETQGGQTVRGKGSHPKARLVSEADLDAAWISYQETVWVPPISPSSAEQRNDPSDNDELTDNPLAGLNAFPQDAGVDKWKTLSVEDIETSLGIPASGLPGAALGPDGTPALRPSWSQWVAILEMANRSFTKDGELGTPTLLADEVGFGKTGEVIGYIQLLWHLKIMQDSNPTWPNTDGFDIVMKWPPVFGETLVYGVSPCELTHAVLFLPCTSSVFVTYAVRVHDRTGDRKSFMGRGKIPALPSIIVVSPTLMAQWNAELRAWLSPTACHILEYRGNSVEREMFFSKGREYDLAMSRKHKERTIILAEAPSVINESKNVLFIPGDRATAAPNTGPAHLVSKSIYGREYLLGVLEESHAYRNWGDNFQAMLSLMDKSLQRISVTATPLHSHPRNLLHQGRLLRAPNFIGPNGAGLTKKVEAQFKLHLKAWNNDPEEQQSLRRFLASLYSTTNAGEADANATLIDHLLGEQGQSLASYRPFWSAREGLFTLRDELKNMIIRRDRRSVDNKGQSLLPHITKVDSMSYFAMDARTDAAVATTTATKKARSDCRVDISGWLTEIKKALLHPILIAERDDSDTRTFKEWVVAQFPTRAAYQANPSAKLDRLLICVKQHHGNNSRDAPPLYWNRDGTLKENSPQIAGAVATRAATRRRKIVVFCNVSENWTLASHILNLHGYSTLHINGMITRAARDAAAQEFQSETGHDVLFISEVGTQGLNLQRGSIVIFLDHPWSASDAQQIMGRVERLGQKDSVYIYRLTCPNSVDELIQEYASGKRLMSQVYTGECAIRGVRAGADNGLESDEEDQDPQAPPANPPPPKPSARSKGKGKAPPQPLQKPHETETDVGGASSSPAKRKRPSRAKQPDPDFPELGVPPRAGSKKRREYDEKLAELKRLRDENLTNMSQEHSRSDSRSQTDEEMEDMTPPANNPQESEEFTGIQFQPSDQSPRAPSSKRSESEGSQISFEHPPGYLTPTIVMTSDNEMELDPTTLYIPRVVSMRPPSRADRKWRRYRDHYVTMVREARLTIRQAQWKMQKHGLTEIPTYYFEERQPNSSEGSLEHDYGSSSSSQHLAGKGRKQPVKSPEQEIIPLPKVSAESSEGSDSGAGSDQNELIGLVAEGKLKAYQAQQILRESGQKPISKSRMPVVSHVPRTRETKPKAAARILPAKFPPRRPSQGLKAPSPRKPRTSLAKVISTQRSRSDTTSKPATQKAPQSDMPPSESPTESRTESSSDDEGSSEDDA</sequence>
<feature type="compositionally biased region" description="Polar residues" evidence="5">
    <location>
        <begin position="1486"/>
        <end position="1505"/>
    </location>
</feature>
<gene>
    <name evidence="7" type="ORF">RDB_LOCUS123712</name>
</gene>
<dbReference type="Pfam" id="PF00271">
    <property type="entry name" value="Helicase_C"/>
    <property type="match status" value="1"/>
</dbReference>
<feature type="compositionally biased region" description="Basic and acidic residues" evidence="5">
    <location>
        <begin position="1198"/>
        <end position="1208"/>
    </location>
</feature>
<dbReference type="SUPFAM" id="SSF52540">
    <property type="entry name" value="P-loop containing nucleoside triphosphate hydrolases"/>
    <property type="match status" value="2"/>
</dbReference>
<feature type="domain" description="Helicase C-terminal" evidence="6">
    <location>
        <begin position="928"/>
        <end position="1084"/>
    </location>
</feature>
<evidence type="ECO:0000256" key="5">
    <source>
        <dbReference type="SAM" id="MobiDB-lite"/>
    </source>
</evidence>
<keyword evidence="2" id="KW-0378">Hydrolase</keyword>
<dbReference type="PROSITE" id="PS51194">
    <property type="entry name" value="HELICASE_CTER"/>
    <property type="match status" value="1"/>
</dbReference>
<dbReference type="Gene3D" id="3.40.50.300">
    <property type="entry name" value="P-loop containing nucleotide triphosphate hydrolases"/>
    <property type="match status" value="2"/>
</dbReference>
<evidence type="ECO:0000256" key="4">
    <source>
        <dbReference type="SAM" id="Coils"/>
    </source>
</evidence>
<evidence type="ECO:0000259" key="6">
    <source>
        <dbReference type="PROSITE" id="PS51194"/>
    </source>
</evidence>
<protein>
    <recommendedName>
        <fullName evidence="6">Helicase C-terminal domain-containing protein</fullName>
    </recommendedName>
</protein>
<keyword evidence="3" id="KW-0067">ATP-binding</keyword>
<evidence type="ECO:0000313" key="7">
    <source>
        <dbReference type="EMBL" id="CAE6502068.1"/>
    </source>
</evidence>
<dbReference type="Pfam" id="PF00176">
    <property type="entry name" value="SNF2-rel_dom"/>
    <property type="match status" value="1"/>
</dbReference>
<dbReference type="SMART" id="SM00487">
    <property type="entry name" value="DEXDc"/>
    <property type="match status" value="1"/>
</dbReference>
<proteinExistence type="predicted"/>
<dbReference type="CDD" id="cd18793">
    <property type="entry name" value="SF2_C_SNF"/>
    <property type="match status" value="1"/>
</dbReference>
<dbReference type="PANTHER" id="PTHR10799">
    <property type="entry name" value="SNF2/RAD54 HELICASE FAMILY"/>
    <property type="match status" value="1"/>
</dbReference>
<feature type="compositionally biased region" description="Polar residues" evidence="5">
    <location>
        <begin position="1231"/>
        <end position="1242"/>
    </location>
</feature>
<feature type="region of interest" description="Disordered" evidence="5">
    <location>
        <begin position="1342"/>
        <end position="1379"/>
    </location>
</feature>
<comment type="caution">
    <text evidence="7">The sequence shown here is derived from an EMBL/GenBank/DDBJ whole genome shotgun (WGS) entry which is preliminary data.</text>
</comment>
<reference evidence="7" key="1">
    <citation type="submission" date="2021-01" db="EMBL/GenBank/DDBJ databases">
        <authorList>
            <person name="Kaushik A."/>
        </authorList>
    </citation>
    <scope>NUCLEOTIDE SEQUENCE</scope>
    <source>
        <strain evidence="7">AG4-RS23</strain>
    </source>
</reference>
<feature type="compositionally biased region" description="Acidic residues" evidence="5">
    <location>
        <begin position="1523"/>
        <end position="1534"/>
    </location>
</feature>
<evidence type="ECO:0000256" key="2">
    <source>
        <dbReference type="ARBA" id="ARBA00022801"/>
    </source>
</evidence>
<dbReference type="InterPro" id="IPR027417">
    <property type="entry name" value="P-loop_NTPase"/>
</dbReference>
<feature type="region of interest" description="Disordered" evidence="5">
    <location>
        <begin position="1424"/>
        <end position="1534"/>
    </location>
</feature>
<dbReference type="InterPro" id="IPR014001">
    <property type="entry name" value="Helicase_ATP-bd"/>
</dbReference>
<dbReference type="Proteomes" id="UP000663861">
    <property type="component" value="Unassembled WGS sequence"/>
</dbReference>
<dbReference type="SMART" id="SM00490">
    <property type="entry name" value="HELICc"/>
    <property type="match status" value="1"/>
</dbReference>
<evidence type="ECO:0000256" key="3">
    <source>
        <dbReference type="ARBA" id="ARBA00022840"/>
    </source>
</evidence>
<name>A0A8H3CW74_9AGAM</name>
<feature type="compositionally biased region" description="Basic and acidic residues" evidence="5">
    <location>
        <begin position="1175"/>
        <end position="1191"/>
    </location>
</feature>
<dbReference type="EMBL" id="CAJMWY010003403">
    <property type="protein sequence ID" value="CAE6502068.1"/>
    <property type="molecule type" value="Genomic_DNA"/>
</dbReference>
<dbReference type="GO" id="GO:0016787">
    <property type="term" value="F:hydrolase activity"/>
    <property type="evidence" value="ECO:0007669"/>
    <property type="project" value="UniProtKB-KW"/>
</dbReference>
<feature type="region of interest" description="Disordered" evidence="5">
    <location>
        <begin position="1089"/>
        <end position="1265"/>
    </location>
</feature>
<evidence type="ECO:0000313" key="8">
    <source>
        <dbReference type="Proteomes" id="UP000663861"/>
    </source>
</evidence>
<keyword evidence="1" id="KW-0547">Nucleotide-binding</keyword>
<organism evidence="7 8">
    <name type="scientific">Rhizoctonia solani</name>
    <dbReference type="NCBI Taxonomy" id="456999"/>
    <lineage>
        <taxon>Eukaryota</taxon>
        <taxon>Fungi</taxon>
        <taxon>Dikarya</taxon>
        <taxon>Basidiomycota</taxon>
        <taxon>Agaricomycotina</taxon>
        <taxon>Agaricomycetes</taxon>
        <taxon>Cantharellales</taxon>
        <taxon>Ceratobasidiaceae</taxon>
        <taxon>Rhizoctonia</taxon>
    </lineage>
</organism>
<feature type="region of interest" description="Disordered" evidence="5">
    <location>
        <begin position="336"/>
        <end position="365"/>
    </location>
</feature>
<keyword evidence="4" id="KW-0175">Coiled coil</keyword>
<accession>A0A8H3CW74</accession>